<dbReference type="PROSITE" id="PS51257">
    <property type="entry name" value="PROKAR_LIPOPROTEIN"/>
    <property type="match status" value="1"/>
</dbReference>
<feature type="domain" description="YbhG-like alpha-helical hairpin" evidence="4">
    <location>
        <begin position="132"/>
        <end position="241"/>
    </location>
</feature>
<gene>
    <name evidence="6" type="ORF">QD47_24735</name>
</gene>
<feature type="domain" description="YknX-like C-terminal permuted SH3-like" evidence="5">
    <location>
        <begin position="395"/>
        <end position="462"/>
    </location>
</feature>
<feature type="coiled-coil region" evidence="2">
    <location>
        <begin position="158"/>
        <end position="227"/>
    </location>
</feature>
<dbReference type="GO" id="GO:1990281">
    <property type="term" value="C:efflux pump complex"/>
    <property type="evidence" value="ECO:0007669"/>
    <property type="project" value="TreeGrafter"/>
</dbReference>
<dbReference type="Gene3D" id="2.40.420.20">
    <property type="match status" value="1"/>
</dbReference>
<dbReference type="OrthoDB" id="9813047at2"/>
<dbReference type="InterPro" id="IPR006143">
    <property type="entry name" value="RND_pump_MFP"/>
</dbReference>
<name>A0A0D7WVP7_9BACL</name>
<dbReference type="AlphaFoldDB" id="A0A0D7WVP7"/>
<dbReference type="PATRIC" id="fig|159743.3.peg.5474"/>
<evidence type="ECO:0000313" key="6">
    <source>
        <dbReference type="EMBL" id="KJD43074.1"/>
    </source>
</evidence>
<dbReference type="Pfam" id="PF25881">
    <property type="entry name" value="HH_YBHG"/>
    <property type="match status" value="1"/>
</dbReference>
<dbReference type="RefSeq" id="WP_044648610.1">
    <property type="nucleotide sequence ID" value="NZ_JTHP01000069.1"/>
</dbReference>
<dbReference type="InterPro" id="IPR059052">
    <property type="entry name" value="HH_YbhG-like"/>
</dbReference>
<evidence type="ECO:0000256" key="3">
    <source>
        <dbReference type="SAM" id="SignalP"/>
    </source>
</evidence>
<keyword evidence="2" id="KW-0175">Coiled coil</keyword>
<evidence type="ECO:0000259" key="4">
    <source>
        <dbReference type="Pfam" id="PF25881"/>
    </source>
</evidence>
<dbReference type="NCBIfam" id="TIGR01730">
    <property type="entry name" value="RND_mfp"/>
    <property type="match status" value="1"/>
</dbReference>
<evidence type="ECO:0000256" key="2">
    <source>
        <dbReference type="SAM" id="Coils"/>
    </source>
</evidence>
<feature type="chain" id="PRO_5002325761" evidence="3">
    <location>
        <begin position="25"/>
        <end position="469"/>
    </location>
</feature>
<dbReference type="Gene3D" id="2.40.30.170">
    <property type="match status" value="1"/>
</dbReference>
<dbReference type="Proteomes" id="UP000032534">
    <property type="component" value="Unassembled WGS sequence"/>
</dbReference>
<dbReference type="Pfam" id="PF25989">
    <property type="entry name" value="YknX_C"/>
    <property type="match status" value="1"/>
</dbReference>
<dbReference type="EMBL" id="JTHP01000069">
    <property type="protein sequence ID" value="KJD43074.1"/>
    <property type="molecule type" value="Genomic_DNA"/>
</dbReference>
<feature type="signal peptide" evidence="3">
    <location>
        <begin position="1"/>
        <end position="24"/>
    </location>
</feature>
<keyword evidence="7" id="KW-1185">Reference proteome</keyword>
<dbReference type="InterPro" id="IPR058637">
    <property type="entry name" value="YknX-like_C"/>
</dbReference>
<dbReference type="GO" id="GO:0015562">
    <property type="term" value="F:efflux transmembrane transporter activity"/>
    <property type="evidence" value="ECO:0007669"/>
    <property type="project" value="TreeGrafter"/>
</dbReference>
<comment type="similarity">
    <text evidence="1">Belongs to the membrane fusion protein (MFP) (TC 8.A.1) family.</text>
</comment>
<accession>A0A0D7WVP7</accession>
<comment type="caution">
    <text evidence="6">The sequence shown here is derived from an EMBL/GenBank/DDBJ whole genome shotgun (WGS) entry which is preliminary data.</text>
</comment>
<organism evidence="6 7">
    <name type="scientific">Paenibacillus terrae</name>
    <dbReference type="NCBI Taxonomy" id="159743"/>
    <lineage>
        <taxon>Bacteria</taxon>
        <taxon>Bacillati</taxon>
        <taxon>Bacillota</taxon>
        <taxon>Bacilli</taxon>
        <taxon>Bacillales</taxon>
        <taxon>Paenibacillaceae</taxon>
        <taxon>Paenibacillus</taxon>
    </lineage>
</organism>
<protein>
    <submittedName>
        <fullName evidence="6">Transporter</fullName>
    </submittedName>
</protein>
<sequence>MNKQRALIVLTLSLSIAIAGCSGAEKDATLGSAAQPTVVRTAVVKSSPLHTAYNLSGTLQAYEEHTLAFQNGGTVASAYLTVGTAVQKGGIIARLDDADYKLQVAQATASILEAQAGIDNAQANLQAAASAIQSADAGITGARANVNKVNKGARAQEKQQAQAAVDKAQSAYNKAKTDSERTQKLFEAGAATASDNENARLNATAAQKDLEQAKESLSLLLEGATAEDHQSAQASFQDALAGKSKAYAASEQAEASKKQASANYEKALVAKGQAELALSRTRLISPVNGVILGKSVNTGDLVASGQAIYRIGSIDRLKVLLPVPDSEIRDWKKGQAVNVVLYEESRQGTVSNIYPSTSTDTGRVNVEVVINNPQRDWLPGQVIKAAQQVTDKNGILVPAEAVINTGSKPFIFKDVKGKAVKTPVELGDQVVENQLQIVSGLREGERIVIKGSENLFDGNAIQSEEGGRP</sequence>
<reference evidence="6 7" key="1">
    <citation type="submission" date="2014-11" db="EMBL/GenBank/DDBJ databases">
        <title>Draft Genome Sequences of Paenibacillus polymyxa NRRL B-30509 and Paenibacillus terrae NRRL B-30644, Strains from a Poultry Environment that Produce Tridecaptin A and Paenicidins.</title>
        <authorList>
            <person name="van Belkum M.J."/>
            <person name="Lohans C.T."/>
            <person name="Vederas J.C."/>
        </authorList>
    </citation>
    <scope>NUCLEOTIDE SEQUENCE [LARGE SCALE GENOMIC DNA]</scope>
    <source>
        <strain evidence="6 7">NRRL B-30644</strain>
    </source>
</reference>
<dbReference type="SUPFAM" id="SSF111369">
    <property type="entry name" value="HlyD-like secretion proteins"/>
    <property type="match status" value="2"/>
</dbReference>
<dbReference type="PANTHER" id="PTHR30469">
    <property type="entry name" value="MULTIDRUG RESISTANCE PROTEIN MDTA"/>
    <property type="match status" value="1"/>
</dbReference>
<dbReference type="PANTHER" id="PTHR30469:SF15">
    <property type="entry name" value="HLYD FAMILY OF SECRETION PROTEINS"/>
    <property type="match status" value="1"/>
</dbReference>
<evidence type="ECO:0000259" key="5">
    <source>
        <dbReference type="Pfam" id="PF25989"/>
    </source>
</evidence>
<keyword evidence="3" id="KW-0732">Signal</keyword>
<evidence type="ECO:0000256" key="1">
    <source>
        <dbReference type="ARBA" id="ARBA00009477"/>
    </source>
</evidence>
<evidence type="ECO:0000313" key="7">
    <source>
        <dbReference type="Proteomes" id="UP000032534"/>
    </source>
</evidence>
<dbReference type="Gene3D" id="1.10.287.470">
    <property type="entry name" value="Helix hairpin bin"/>
    <property type="match status" value="1"/>
</dbReference>
<proteinExistence type="inferred from homology"/>
<dbReference type="Gene3D" id="2.40.50.100">
    <property type="match status" value="2"/>
</dbReference>